<organism evidence="1 2">
    <name type="scientific">Kipferlia bialata</name>
    <dbReference type="NCBI Taxonomy" id="797122"/>
    <lineage>
        <taxon>Eukaryota</taxon>
        <taxon>Metamonada</taxon>
        <taxon>Carpediemonas-like organisms</taxon>
        <taxon>Kipferlia</taxon>
    </lineage>
</organism>
<protein>
    <submittedName>
        <fullName evidence="1">Uncharacterized protein</fullName>
    </submittedName>
</protein>
<dbReference type="EMBL" id="BDIP01005108">
    <property type="protein sequence ID" value="GCA63807.1"/>
    <property type="molecule type" value="Genomic_DNA"/>
</dbReference>
<proteinExistence type="predicted"/>
<sequence length="44" mass="4617">EMERSGNLYMGEEASTVFSFVKGPDLGNVMVDSMSVGTGIGSMV</sequence>
<reference evidence="1 2" key="1">
    <citation type="journal article" date="2018" name="PLoS ONE">
        <title>The draft genome of Kipferlia bialata reveals reductive genome evolution in fornicate parasites.</title>
        <authorList>
            <person name="Tanifuji G."/>
            <person name="Takabayashi S."/>
            <person name="Kume K."/>
            <person name="Takagi M."/>
            <person name="Nakayama T."/>
            <person name="Kamikawa R."/>
            <person name="Inagaki Y."/>
            <person name="Hashimoto T."/>
        </authorList>
    </citation>
    <scope>NUCLEOTIDE SEQUENCE [LARGE SCALE GENOMIC DNA]</scope>
    <source>
        <strain evidence="1">NY0173</strain>
    </source>
</reference>
<comment type="caution">
    <text evidence="1">The sequence shown here is derived from an EMBL/GenBank/DDBJ whole genome shotgun (WGS) entry which is preliminary data.</text>
</comment>
<gene>
    <name evidence="1" type="ORF">KIPB_011985</name>
</gene>
<dbReference type="AlphaFoldDB" id="A0A391NQY0"/>
<evidence type="ECO:0000313" key="2">
    <source>
        <dbReference type="Proteomes" id="UP000265618"/>
    </source>
</evidence>
<keyword evidence="2" id="KW-1185">Reference proteome</keyword>
<evidence type="ECO:0000313" key="1">
    <source>
        <dbReference type="EMBL" id="GCA63807.1"/>
    </source>
</evidence>
<accession>A0A391NQY0</accession>
<dbReference type="Proteomes" id="UP000265618">
    <property type="component" value="Unassembled WGS sequence"/>
</dbReference>
<name>A0A391NQY0_9EUKA</name>
<feature type="non-terminal residue" evidence="1">
    <location>
        <position position="1"/>
    </location>
</feature>